<keyword evidence="2" id="KW-0812">Transmembrane</keyword>
<dbReference type="GO" id="GO:0016747">
    <property type="term" value="F:acyltransferase activity, transferring groups other than amino-acyl groups"/>
    <property type="evidence" value="ECO:0007669"/>
    <property type="project" value="InterPro"/>
</dbReference>
<evidence type="ECO:0000313" key="6">
    <source>
        <dbReference type="EMBL" id="SDC74729.1"/>
    </source>
</evidence>
<dbReference type="PROSITE" id="PS51186">
    <property type="entry name" value="GNAT"/>
    <property type="match status" value="1"/>
</dbReference>
<dbReference type="InterPro" id="IPR051531">
    <property type="entry name" value="N-acetyltransferase"/>
</dbReference>
<keyword evidence="7" id="KW-1185">Reference proteome</keyword>
<dbReference type="OrthoDB" id="9798081at2"/>
<dbReference type="EMBL" id="FMYM01000015">
    <property type="protein sequence ID" value="SDC74729.1"/>
    <property type="molecule type" value="Genomic_DNA"/>
</dbReference>
<dbReference type="InterPro" id="IPR017974">
    <property type="entry name" value="Claudin_CS"/>
</dbReference>
<dbReference type="PANTHER" id="PTHR43792:SF1">
    <property type="entry name" value="N-ACETYLTRANSFERASE DOMAIN-CONTAINING PROTEIN"/>
    <property type="match status" value="1"/>
</dbReference>
<accession>A0A1G6P3T9</accession>
<evidence type="ECO:0000313" key="7">
    <source>
        <dbReference type="Proteomes" id="UP000242662"/>
    </source>
</evidence>
<sequence length="182" mass="20875">MIETKRLCLRPFTEDDIPRLHEIFSDRETMAHYPSPFSYEKTEAWVRWNQESYEENGFGLWAVCLRENQTLIGDCGLVKQTVDGCTEVEVGYHIDKNHWSQGFGSEAAFACKNYAFETLGLNRIISIIVPDNMPSRRVAEKIGLREEKESFVFGKNHVIYSVDNGNGVHHSITINEEDIAKT</sequence>
<dbReference type="Proteomes" id="UP000242662">
    <property type="component" value="Unassembled WGS sequence"/>
</dbReference>
<dbReference type="SUPFAM" id="SSF55729">
    <property type="entry name" value="Acyl-CoA N-acyltransferases (Nat)"/>
    <property type="match status" value="1"/>
</dbReference>
<organism evidence="6 7">
    <name type="scientific">Shouchella lonarensis</name>
    <dbReference type="NCBI Taxonomy" id="1464122"/>
    <lineage>
        <taxon>Bacteria</taxon>
        <taxon>Bacillati</taxon>
        <taxon>Bacillota</taxon>
        <taxon>Bacilli</taxon>
        <taxon>Bacillales</taxon>
        <taxon>Bacillaceae</taxon>
        <taxon>Shouchella</taxon>
    </lineage>
</organism>
<feature type="domain" description="N-acetyltransferase" evidence="5">
    <location>
        <begin position="7"/>
        <end position="165"/>
    </location>
</feature>
<dbReference type="STRING" id="1464122.SAMN05421737_1152"/>
<gene>
    <name evidence="6" type="ORF">SAMN05421737_1152</name>
</gene>
<keyword evidence="3" id="KW-1133">Transmembrane helix</keyword>
<keyword evidence="4" id="KW-0472">Membrane</keyword>
<evidence type="ECO:0000256" key="1">
    <source>
        <dbReference type="ARBA" id="ARBA00004141"/>
    </source>
</evidence>
<protein>
    <submittedName>
        <fullName evidence="6">Protein N-acetyltransferase, RimJ/RimL family</fullName>
    </submittedName>
</protein>
<comment type="subcellular location">
    <subcellularLocation>
        <location evidence="1">Membrane</location>
        <topology evidence="1">Multi-pass membrane protein</topology>
    </subcellularLocation>
</comment>
<reference evidence="7" key="1">
    <citation type="submission" date="2016-09" db="EMBL/GenBank/DDBJ databases">
        <authorList>
            <person name="Varghese N."/>
            <person name="Submissions S."/>
        </authorList>
    </citation>
    <scope>NUCLEOTIDE SEQUENCE [LARGE SCALE GENOMIC DNA]</scope>
    <source>
        <strain evidence="7">25nlg</strain>
    </source>
</reference>
<dbReference type="AlphaFoldDB" id="A0A1G6P3T9"/>
<dbReference type="PANTHER" id="PTHR43792">
    <property type="entry name" value="GNAT FAMILY, PUTATIVE (AFU_ORTHOLOGUE AFUA_3G00765)-RELATED-RELATED"/>
    <property type="match status" value="1"/>
</dbReference>
<evidence type="ECO:0000256" key="4">
    <source>
        <dbReference type="ARBA" id="ARBA00023136"/>
    </source>
</evidence>
<dbReference type="Gene3D" id="3.40.630.30">
    <property type="match status" value="1"/>
</dbReference>
<dbReference type="InterPro" id="IPR016181">
    <property type="entry name" value="Acyl_CoA_acyltransferase"/>
</dbReference>
<evidence type="ECO:0000256" key="3">
    <source>
        <dbReference type="ARBA" id="ARBA00022989"/>
    </source>
</evidence>
<proteinExistence type="predicted"/>
<keyword evidence="6" id="KW-0808">Transferase</keyword>
<dbReference type="GO" id="GO:0016020">
    <property type="term" value="C:membrane"/>
    <property type="evidence" value="ECO:0007669"/>
    <property type="project" value="UniProtKB-SubCell"/>
</dbReference>
<dbReference type="RefSeq" id="WP_090776681.1">
    <property type="nucleotide sequence ID" value="NZ_FMYM01000015.1"/>
</dbReference>
<dbReference type="InterPro" id="IPR000182">
    <property type="entry name" value="GNAT_dom"/>
</dbReference>
<dbReference type="Pfam" id="PF13302">
    <property type="entry name" value="Acetyltransf_3"/>
    <property type="match status" value="1"/>
</dbReference>
<dbReference type="PROSITE" id="PS01346">
    <property type="entry name" value="CLAUDIN"/>
    <property type="match status" value="1"/>
</dbReference>
<evidence type="ECO:0000256" key="2">
    <source>
        <dbReference type="ARBA" id="ARBA00022692"/>
    </source>
</evidence>
<name>A0A1G6P3T9_9BACI</name>
<evidence type="ECO:0000259" key="5">
    <source>
        <dbReference type="PROSITE" id="PS51186"/>
    </source>
</evidence>